<dbReference type="RefSeq" id="XP_001596089.1">
    <property type="nucleotide sequence ID" value="XM_001596039.1"/>
</dbReference>
<evidence type="ECO:0000313" key="3">
    <source>
        <dbReference type="Proteomes" id="UP000001312"/>
    </source>
</evidence>
<dbReference type="GeneID" id="5492217"/>
<sequence length="108" mass="12714">MVYSTMYIYYRGYFSSSTSNMKRKLYCIWVSDGHGHPKHSNKKILGYLPCTNATGFILVVSRCTSNMKRKLYCIWVSDGHGHPKHPNKKIHTKMVYPTMYRYSYCQKV</sequence>
<keyword evidence="1" id="KW-1133">Transmembrane helix</keyword>
<keyword evidence="1" id="KW-0812">Transmembrane</keyword>
<protein>
    <submittedName>
        <fullName evidence="2">Uncharacterized protein</fullName>
    </submittedName>
</protein>
<proteinExistence type="predicted"/>
<dbReference type="KEGG" id="ssl:SS1G_02305"/>
<reference evidence="3" key="1">
    <citation type="journal article" date="2011" name="PLoS Genet.">
        <title>Genomic analysis of the necrotrophic fungal pathogens Sclerotinia sclerotiorum and Botrytis cinerea.</title>
        <authorList>
            <person name="Amselem J."/>
            <person name="Cuomo C.A."/>
            <person name="van Kan J.A."/>
            <person name="Viaud M."/>
            <person name="Benito E.P."/>
            <person name="Couloux A."/>
            <person name="Coutinho P.M."/>
            <person name="de Vries R.P."/>
            <person name="Dyer P.S."/>
            <person name="Fillinger S."/>
            <person name="Fournier E."/>
            <person name="Gout L."/>
            <person name="Hahn M."/>
            <person name="Kohn L."/>
            <person name="Lapalu N."/>
            <person name="Plummer K.M."/>
            <person name="Pradier J.M."/>
            <person name="Quevillon E."/>
            <person name="Sharon A."/>
            <person name="Simon A."/>
            <person name="ten Have A."/>
            <person name="Tudzynski B."/>
            <person name="Tudzynski P."/>
            <person name="Wincker P."/>
            <person name="Andrew M."/>
            <person name="Anthouard V."/>
            <person name="Beever R.E."/>
            <person name="Beffa R."/>
            <person name="Benoit I."/>
            <person name="Bouzid O."/>
            <person name="Brault B."/>
            <person name="Chen Z."/>
            <person name="Choquer M."/>
            <person name="Collemare J."/>
            <person name="Cotton P."/>
            <person name="Danchin E.G."/>
            <person name="Da Silva C."/>
            <person name="Gautier A."/>
            <person name="Giraud C."/>
            <person name="Giraud T."/>
            <person name="Gonzalez C."/>
            <person name="Grossetete S."/>
            <person name="Guldener U."/>
            <person name="Henrissat B."/>
            <person name="Howlett B.J."/>
            <person name="Kodira C."/>
            <person name="Kretschmer M."/>
            <person name="Lappartient A."/>
            <person name="Leroch M."/>
            <person name="Levis C."/>
            <person name="Mauceli E."/>
            <person name="Neuveglise C."/>
            <person name="Oeser B."/>
            <person name="Pearson M."/>
            <person name="Poulain J."/>
            <person name="Poussereau N."/>
            <person name="Quesneville H."/>
            <person name="Rascle C."/>
            <person name="Schumacher J."/>
            <person name="Segurens B."/>
            <person name="Sexton A."/>
            <person name="Silva E."/>
            <person name="Sirven C."/>
            <person name="Soanes D.M."/>
            <person name="Talbot N.J."/>
            <person name="Templeton M."/>
            <person name="Yandava C."/>
            <person name="Yarden O."/>
            <person name="Zeng Q."/>
            <person name="Rollins J.A."/>
            <person name="Lebrun M.H."/>
            <person name="Dickman M."/>
        </authorList>
    </citation>
    <scope>NUCLEOTIDE SEQUENCE [LARGE SCALE GENOMIC DNA]</scope>
    <source>
        <strain evidence="3">ATCC 18683 / 1980 / Ss-1</strain>
    </source>
</reference>
<keyword evidence="3" id="KW-1185">Reference proteome</keyword>
<dbReference type="EMBL" id="CH476623">
    <property type="protein sequence ID" value="EDN99451.1"/>
    <property type="molecule type" value="Genomic_DNA"/>
</dbReference>
<feature type="transmembrane region" description="Helical" evidence="1">
    <location>
        <begin position="44"/>
        <end position="61"/>
    </location>
</feature>
<dbReference type="HOGENOM" id="CLU_2198574_0_0_1"/>
<evidence type="ECO:0000256" key="1">
    <source>
        <dbReference type="SAM" id="Phobius"/>
    </source>
</evidence>
<organism evidence="2 3">
    <name type="scientific">Sclerotinia sclerotiorum (strain ATCC 18683 / 1980 / Ss-1)</name>
    <name type="common">White mold</name>
    <name type="synonym">Whetzelinia sclerotiorum</name>
    <dbReference type="NCBI Taxonomy" id="665079"/>
    <lineage>
        <taxon>Eukaryota</taxon>
        <taxon>Fungi</taxon>
        <taxon>Dikarya</taxon>
        <taxon>Ascomycota</taxon>
        <taxon>Pezizomycotina</taxon>
        <taxon>Leotiomycetes</taxon>
        <taxon>Helotiales</taxon>
        <taxon>Sclerotiniaceae</taxon>
        <taxon>Sclerotinia</taxon>
    </lineage>
</organism>
<dbReference type="AlphaFoldDB" id="A7EAH3"/>
<keyword evidence="1" id="KW-0472">Membrane</keyword>
<accession>A7EAH3</accession>
<evidence type="ECO:0000313" key="2">
    <source>
        <dbReference type="EMBL" id="EDN99451.1"/>
    </source>
</evidence>
<gene>
    <name evidence="2" type="ORF">SS1G_02305</name>
</gene>
<name>A7EAH3_SCLS1</name>
<dbReference type="InParanoid" id="A7EAH3"/>
<dbReference type="Proteomes" id="UP000001312">
    <property type="component" value="Unassembled WGS sequence"/>
</dbReference>